<dbReference type="InterPro" id="IPR011723">
    <property type="entry name" value="Znf/thioredoxin_put"/>
</dbReference>
<dbReference type="InterPro" id="IPR012677">
    <property type="entry name" value="Nucleotide-bd_a/b_plait_sf"/>
</dbReference>
<dbReference type="InterPro" id="IPR000504">
    <property type="entry name" value="RRM_dom"/>
</dbReference>
<organism evidence="5">
    <name type="scientific">Trieres chinensis</name>
    <name type="common">Marine centric diatom</name>
    <name type="synonym">Odontella sinensis</name>
    <dbReference type="NCBI Taxonomy" id="1514140"/>
    <lineage>
        <taxon>Eukaryota</taxon>
        <taxon>Sar</taxon>
        <taxon>Stramenopiles</taxon>
        <taxon>Ochrophyta</taxon>
        <taxon>Bacillariophyta</taxon>
        <taxon>Mediophyceae</taxon>
        <taxon>Biddulphiophycidae</taxon>
        <taxon>Eupodiscales</taxon>
        <taxon>Parodontellaceae</taxon>
        <taxon>Trieres</taxon>
    </lineage>
</organism>
<dbReference type="NCBIfam" id="TIGR02098">
    <property type="entry name" value="MJ0042_CXXC"/>
    <property type="match status" value="1"/>
</dbReference>
<dbReference type="EMBL" id="HBGO01008513">
    <property type="protein sequence ID" value="CAD9328531.1"/>
    <property type="molecule type" value="Transcribed_RNA"/>
</dbReference>
<feature type="domain" description="RRM" evidence="4">
    <location>
        <begin position="158"/>
        <end position="234"/>
    </location>
</feature>
<name>A0A7S1Z4Z8_TRICV</name>
<dbReference type="SUPFAM" id="SSF54928">
    <property type="entry name" value="RNA-binding domain, RBD"/>
    <property type="match status" value="1"/>
</dbReference>
<proteinExistence type="predicted"/>
<evidence type="ECO:0000256" key="2">
    <source>
        <dbReference type="PROSITE-ProRule" id="PRU00176"/>
    </source>
</evidence>
<dbReference type="SMART" id="SM00360">
    <property type="entry name" value="RRM"/>
    <property type="match status" value="1"/>
</dbReference>
<dbReference type="PANTHER" id="PTHR48027">
    <property type="entry name" value="HETEROGENEOUS NUCLEAR RIBONUCLEOPROTEIN 87F-RELATED"/>
    <property type="match status" value="1"/>
</dbReference>
<dbReference type="PROSITE" id="PS50102">
    <property type="entry name" value="RRM"/>
    <property type="match status" value="1"/>
</dbReference>
<protein>
    <recommendedName>
        <fullName evidence="4">RRM domain-containing protein</fullName>
    </recommendedName>
</protein>
<sequence length="234" mass="24959">MKLSTSIILASACASAAAFAPLTAPPVVVTTTPAGQTTSVRMSAVEETSSSSSSSASSVDVASGARQKMYGKDLAMPGTYVQCGRCHAAYAIQEDDLGDRGKGRRVECSVCGHSWYQSRDRLFGLSTGFEYRPFPQSDVVRVKSNLEAGRPADFRGVAKFYVGNLDYGTDEESVRVHFETAGTVGDVSLITDEDGRSRGFAFVTMMTEEDGEKAVQLDGTELAGRNISVRPPNN</sequence>
<dbReference type="AlphaFoldDB" id="A0A7S1Z4Z8"/>
<accession>A0A7S1Z4Z8</accession>
<evidence type="ECO:0000259" key="4">
    <source>
        <dbReference type="PROSITE" id="PS50102"/>
    </source>
</evidence>
<evidence type="ECO:0000256" key="3">
    <source>
        <dbReference type="SAM" id="SignalP"/>
    </source>
</evidence>
<dbReference type="Pfam" id="PF13717">
    <property type="entry name" value="Zn_ribbon_4"/>
    <property type="match status" value="1"/>
</dbReference>
<feature type="signal peptide" evidence="3">
    <location>
        <begin position="1"/>
        <end position="18"/>
    </location>
</feature>
<feature type="chain" id="PRO_5031547297" description="RRM domain-containing protein" evidence="3">
    <location>
        <begin position="19"/>
        <end position="234"/>
    </location>
</feature>
<dbReference type="Pfam" id="PF00076">
    <property type="entry name" value="RRM_1"/>
    <property type="match status" value="1"/>
</dbReference>
<reference evidence="5" key="1">
    <citation type="submission" date="2021-01" db="EMBL/GenBank/DDBJ databases">
        <authorList>
            <person name="Corre E."/>
            <person name="Pelletier E."/>
            <person name="Niang G."/>
            <person name="Scheremetjew M."/>
            <person name="Finn R."/>
            <person name="Kale V."/>
            <person name="Holt S."/>
            <person name="Cochrane G."/>
            <person name="Meng A."/>
            <person name="Brown T."/>
            <person name="Cohen L."/>
        </authorList>
    </citation>
    <scope>NUCLEOTIDE SEQUENCE</scope>
    <source>
        <strain evidence="5">Grunow 1884</strain>
    </source>
</reference>
<dbReference type="GO" id="GO:0003723">
    <property type="term" value="F:RNA binding"/>
    <property type="evidence" value="ECO:0007669"/>
    <property type="project" value="UniProtKB-UniRule"/>
</dbReference>
<keyword evidence="1 2" id="KW-0694">RNA-binding</keyword>
<evidence type="ECO:0000313" key="5">
    <source>
        <dbReference type="EMBL" id="CAD9328531.1"/>
    </source>
</evidence>
<keyword evidence="3" id="KW-0732">Signal</keyword>
<evidence type="ECO:0000256" key="1">
    <source>
        <dbReference type="ARBA" id="ARBA00022884"/>
    </source>
</evidence>
<gene>
    <name evidence="5" type="ORF">OSIN01602_LOCUS4743</name>
</gene>
<dbReference type="Gene3D" id="3.30.70.330">
    <property type="match status" value="1"/>
</dbReference>
<dbReference type="InterPro" id="IPR052462">
    <property type="entry name" value="SLIRP/GR-RBP-like"/>
</dbReference>
<dbReference type="InterPro" id="IPR035979">
    <property type="entry name" value="RBD_domain_sf"/>
</dbReference>